<dbReference type="InterPro" id="IPR001305">
    <property type="entry name" value="HSP_DnaJ_Cys-rich_dom"/>
</dbReference>
<accession>A0A081CCE7</accession>
<evidence type="ECO:0000313" key="1">
    <source>
        <dbReference type="EMBL" id="GAK64343.1"/>
    </source>
</evidence>
<dbReference type="AlphaFoldDB" id="A0A081CCE7"/>
<dbReference type="SUPFAM" id="SSF46565">
    <property type="entry name" value="Chaperone J-domain"/>
    <property type="match status" value="1"/>
</dbReference>
<dbReference type="InterPro" id="IPR036869">
    <property type="entry name" value="J_dom_sf"/>
</dbReference>
<dbReference type="SMART" id="SM00271">
    <property type="entry name" value="DnaJ"/>
    <property type="match status" value="1"/>
</dbReference>
<dbReference type="PROSITE" id="PS51188">
    <property type="entry name" value="ZF_CR"/>
    <property type="match status" value="1"/>
</dbReference>
<dbReference type="Pfam" id="PF00684">
    <property type="entry name" value="DnaJ_CXXCXGXG"/>
    <property type="match status" value="1"/>
</dbReference>
<dbReference type="InterPro" id="IPR044713">
    <property type="entry name" value="DNJA1/2-like"/>
</dbReference>
<dbReference type="GO" id="GO:0030544">
    <property type="term" value="F:Hsp70 protein binding"/>
    <property type="evidence" value="ECO:0007669"/>
    <property type="project" value="InterPro"/>
</dbReference>
<dbReference type="HOGENOM" id="CLU_017633_10_0_1"/>
<dbReference type="GO" id="GO:0006457">
    <property type="term" value="P:protein folding"/>
    <property type="evidence" value="ECO:0007669"/>
    <property type="project" value="InterPro"/>
</dbReference>
<keyword evidence="2" id="KW-1185">Reference proteome</keyword>
<dbReference type="InterPro" id="IPR008971">
    <property type="entry name" value="HSP40/DnaJ_pept-bd"/>
</dbReference>
<dbReference type="SUPFAM" id="SSF49493">
    <property type="entry name" value="HSP40/DnaJ peptide-binding domain"/>
    <property type="match status" value="2"/>
</dbReference>
<dbReference type="Gene3D" id="2.60.260.20">
    <property type="entry name" value="Urease metallochaperone UreE, N-terminal domain"/>
    <property type="match status" value="2"/>
</dbReference>
<dbReference type="CDD" id="cd06257">
    <property type="entry name" value="DnaJ"/>
    <property type="match status" value="1"/>
</dbReference>
<dbReference type="Proteomes" id="UP000053758">
    <property type="component" value="Unassembled WGS sequence"/>
</dbReference>
<dbReference type="PANTHER" id="PTHR43888">
    <property type="entry name" value="DNAJ-LIKE-2, ISOFORM A-RELATED"/>
    <property type="match status" value="1"/>
</dbReference>
<dbReference type="GO" id="GO:0009408">
    <property type="term" value="P:response to heat"/>
    <property type="evidence" value="ECO:0007669"/>
    <property type="project" value="InterPro"/>
</dbReference>
<dbReference type="SUPFAM" id="SSF57938">
    <property type="entry name" value="DnaJ/Hsp40 cysteine-rich domain"/>
    <property type="match status" value="1"/>
</dbReference>
<dbReference type="PRINTS" id="PR00625">
    <property type="entry name" value="JDOMAIN"/>
</dbReference>
<dbReference type="Pfam" id="PF01556">
    <property type="entry name" value="DnaJ_C"/>
    <property type="match status" value="1"/>
</dbReference>
<dbReference type="Pfam" id="PF00226">
    <property type="entry name" value="DnaJ"/>
    <property type="match status" value="1"/>
</dbReference>
<dbReference type="PROSITE" id="PS00636">
    <property type="entry name" value="DNAJ_1"/>
    <property type="match status" value="1"/>
</dbReference>
<reference evidence="2" key="1">
    <citation type="journal article" date="2014" name="Genome Announc.">
        <title>Draft Genome Sequence of the Yeast Pseudozyma antarctica Type Strain JCM10317, a Producer of the Glycolipid Biosurfactants, Mannosylerythritol Lipids.</title>
        <authorList>
            <person name="Saika A."/>
            <person name="Koike H."/>
            <person name="Hori T."/>
            <person name="Fukuoka T."/>
            <person name="Sato S."/>
            <person name="Habe H."/>
            <person name="Kitamoto D."/>
            <person name="Morita T."/>
        </authorList>
    </citation>
    <scope>NUCLEOTIDE SEQUENCE [LARGE SCALE GENOMIC DNA]</scope>
    <source>
        <strain evidence="2">JCM 10317</strain>
    </source>
</reference>
<evidence type="ECO:0000313" key="2">
    <source>
        <dbReference type="Proteomes" id="UP000053758"/>
    </source>
</evidence>
<dbReference type="InterPro" id="IPR012724">
    <property type="entry name" value="DnaJ"/>
</dbReference>
<dbReference type="PROSITE" id="PS50076">
    <property type="entry name" value="DNAJ_2"/>
    <property type="match status" value="1"/>
</dbReference>
<dbReference type="Gene3D" id="2.10.230.10">
    <property type="entry name" value="Heat shock protein DnaJ, cysteine-rich domain"/>
    <property type="match status" value="1"/>
</dbReference>
<name>A0A081CCE7_PSEA2</name>
<dbReference type="CDD" id="cd10719">
    <property type="entry name" value="DnaJ_zf"/>
    <property type="match status" value="1"/>
</dbReference>
<dbReference type="InterPro" id="IPR018253">
    <property type="entry name" value="DnaJ_domain_CS"/>
</dbReference>
<dbReference type="GO" id="GO:0051082">
    <property type="term" value="F:unfolded protein binding"/>
    <property type="evidence" value="ECO:0007669"/>
    <property type="project" value="InterPro"/>
</dbReference>
<dbReference type="CDD" id="cd10747">
    <property type="entry name" value="DnaJ_C"/>
    <property type="match status" value="1"/>
</dbReference>
<dbReference type="FunFam" id="2.60.260.20:FF:000013">
    <property type="entry name" value="DnaJ subfamily B member 11"/>
    <property type="match status" value="1"/>
</dbReference>
<dbReference type="HAMAP" id="MF_01152">
    <property type="entry name" value="DnaJ"/>
    <property type="match status" value="1"/>
</dbReference>
<dbReference type="OrthoDB" id="550424at2759"/>
<dbReference type="RefSeq" id="XP_014657283.1">
    <property type="nucleotide sequence ID" value="XM_014801797.1"/>
</dbReference>
<protein>
    <submittedName>
        <fullName evidence="1">Chaperone regulator</fullName>
    </submittedName>
</protein>
<proteinExistence type="inferred from homology"/>
<dbReference type="Gene3D" id="1.10.287.110">
    <property type="entry name" value="DnaJ domain"/>
    <property type="match status" value="1"/>
</dbReference>
<dbReference type="GO" id="GO:0005524">
    <property type="term" value="F:ATP binding"/>
    <property type="evidence" value="ECO:0007669"/>
    <property type="project" value="InterPro"/>
</dbReference>
<dbReference type="FunFam" id="1.10.287.110:FF:000041">
    <property type="entry name" value="Chaperone protein DNAj, putative"/>
    <property type="match status" value="1"/>
</dbReference>
<dbReference type="InterPro" id="IPR002939">
    <property type="entry name" value="DnaJ_C"/>
</dbReference>
<dbReference type="InterPro" id="IPR001623">
    <property type="entry name" value="DnaJ_domain"/>
</dbReference>
<organism evidence="1 2">
    <name type="scientific">Pseudozyma antarctica</name>
    <name type="common">Yeast</name>
    <name type="synonym">Candida antarctica</name>
    <dbReference type="NCBI Taxonomy" id="84753"/>
    <lineage>
        <taxon>Eukaryota</taxon>
        <taxon>Fungi</taxon>
        <taxon>Dikarya</taxon>
        <taxon>Basidiomycota</taxon>
        <taxon>Ustilaginomycotina</taxon>
        <taxon>Ustilaginomycetes</taxon>
        <taxon>Ustilaginales</taxon>
        <taxon>Ustilaginaceae</taxon>
        <taxon>Moesziomyces</taxon>
    </lineage>
</organism>
<dbReference type="InterPro" id="IPR036410">
    <property type="entry name" value="HSP_DnaJ_Cys-rich_dom_sf"/>
</dbReference>
<gene>
    <name evidence="1" type="ORF">PAN0_005c2556</name>
</gene>
<sequence length="411" mass="44812">MVKETKFYDLLEVSPTASEAELKKAYRKKALKEHPDKGGDPEKFKSITAAYEVLADSDKRDLYDRFGEQGLEGGGMGGGMDPQDLFSQLFGGGGGGFFGGQGGRPRGPRKGKDLVHRVKVSLEELYAGKVTKLALQKHVLCKKCDGRGGKEGAVKTCGGCNGQGIKVVLRQLGPMVQQMQQTCPECQGNGEIINAKDRCKECNGKKINQERKVLEVRIDKGMEDGQHITFKEEADQAPNTIPGDVIIVVDEKPHPRFKRRKNDLYIDVEVDLLTALAGGKILIEHLDDHALSVEIPAGEVIKPGEVKVLRGQGMPSYRHHELGDLYVNLSVAFPETIDLDAIPLLEKALPPRNALPKTKKEVDVEDVQMDDLDEREARNAKPNGAGAQHMGMDDDDEDGPGGGPQVQCAQS</sequence>
<dbReference type="GeneID" id="26303341"/>
<dbReference type="EMBL" id="DF830072">
    <property type="protein sequence ID" value="GAK64343.1"/>
    <property type="molecule type" value="Genomic_DNA"/>
</dbReference>
<dbReference type="GO" id="GO:0008270">
    <property type="term" value="F:zinc ion binding"/>
    <property type="evidence" value="ECO:0007669"/>
    <property type="project" value="UniProtKB-KW"/>
</dbReference>
<dbReference type="FunFam" id="2.10.230.10:FF:000001">
    <property type="entry name" value="DnaJ subfamily A member 2"/>
    <property type="match status" value="1"/>
</dbReference>